<name>A0A0G1U3G9_9BACT</name>
<dbReference type="GO" id="GO:0016226">
    <property type="term" value="P:iron-sulfur cluster assembly"/>
    <property type="evidence" value="ECO:0007669"/>
    <property type="project" value="InterPro"/>
</dbReference>
<organism evidence="2 3">
    <name type="scientific">Candidatus Gottesmanbacteria bacterium GW2011_GWA2_47_9</name>
    <dbReference type="NCBI Taxonomy" id="1618445"/>
    <lineage>
        <taxon>Bacteria</taxon>
        <taxon>Candidatus Gottesmaniibacteriota</taxon>
    </lineage>
</organism>
<evidence type="ECO:0000313" key="2">
    <source>
        <dbReference type="EMBL" id="KKU88607.1"/>
    </source>
</evidence>
<dbReference type="SUPFAM" id="SSF82649">
    <property type="entry name" value="SufE/NifU"/>
    <property type="match status" value="1"/>
</dbReference>
<reference evidence="2 3" key="1">
    <citation type="journal article" date="2015" name="Nature">
        <title>rRNA introns, odd ribosomes, and small enigmatic genomes across a large radiation of phyla.</title>
        <authorList>
            <person name="Brown C.T."/>
            <person name="Hug L.A."/>
            <person name="Thomas B.C."/>
            <person name="Sharon I."/>
            <person name="Castelle C.J."/>
            <person name="Singh A."/>
            <person name="Wilkins M.J."/>
            <person name="Williams K.H."/>
            <person name="Banfield J.F."/>
        </authorList>
    </citation>
    <scope>NUCLEOTIDE SEQUENCE [LARGE SCALE GENOMIC DNA]</scope>
</reference>
<protein>
    <submittedName>
        <fullName evidence="2">SUF system FeS assembly protein, NifU family</fullName>
    </submittedName>
</protein>
<dbReference type="GO" id="GO:0051536">
    <property type="term" value="F:iron-sulfur cluster binding"/>
    <property type="evidence" value="ECO:0007669"/>
    <property type="project" value="InterPro"/>
</dbReference>
<dbReference type="PATRIC" id="fig|1618445.3.peg.148"/>
<dbReference type="InterPro" id="IPR002871">
    <property type="entry name" value="NIF_FeS_clus_asmbl_NifU_N"/>
</dbReference>
<dbReference type="NCBIfam" id="TIGR01994">
    <property type="entry name" value="SUF_scaf_2"/>
    <property type="match status" value="1"/>
</dbReference>
<dbReference type="EMBL" id="LCOY01000004">
    <property type="protein sequence ID" value="KKU88607.1"/>
    <property type="molecule type" value="Genomic_DNA"/>
</dbReference>
<comment type="caution">
    <text evidence="2">The sequence shown here is derived from an EMBL/GenBank/DDBJ whole genome shotgun (WGS) entry which is preliminary data.</text>
</comment>
<sequence length="142" mass="15772">MRSWPDLVKSKRCWADMDMYRDIILDHYKHPRNFGTLSSADAKASEYNATCGDRISIEIQCQMINAKCQIKDIRFSGEGCAISVASASMLTEKVKGMKVENVLKLATEDILVMLGTELTPSRTKCAVLPLEVLQKAVVCLGL</sequence>
<dbReference type="AlphaFoldDB" id="A0A0G1U3G9"/>
<dbReference type="Proteomes" id="UP000034739">
    <property type="component" value="Unassembled WGS sequence"/>
</dbReference>
<evidence type="ECO:0000259" key="1">
    <source>
        <dbReference type="Pfam" id="PF01592"/>
    </source>
</evidence>
<dbReference type="GO" id="GO:0005506">
    <property type="term" value="F:iron ion binding"/>
    <property type="evidence" value="ECO:0007669"/>
    <property type="project" value="InterPro"/>
</dbReference>
<evidence type="ECO:0000313" key="3">
    <source>
        <dbReference type="Proteomes" id="UP000034739"/>
    </source>
</evidence>
<dbReference type="Gene3D" id="3.90.1010.10">
    <property type="match status" value="1"/>
</dbReference>
<proteinExistence type="predicted"/>
<dbReference type="Pfam" id="PF01592">
    <property type="entry name" value="NifU_N"/>
    <property type="match status" value="1"/>
</dbReference>
<dbReference type="PANTHER" id="PTHR10093">
    <property type="entry name" value="IRON-SULFUR CLUSTER ASSEMBLY ENZYME NIFU HOMOLOG"/>
    <property type="match status" value="1"/>
</dbReference>
<accession>A0A0G1U3G9</accession>
<feature type="domain" description="NIF system FeS cluster assembly NifU N-terminal" evidence="1">
    <location>
        <begin position="19"/>
        <end position="138"/>
    </location>
</feature>
<gene>
    <name evidence="2" type="ORF">UY16_C0004G0002</name>
</gene>
<dbReference type="CDD" id="cd06664">
    <property type="entry name" value="IscU_like"/>
    <property type="match status" value="1"/>
</dbReference>